<evidence type="ECO:0000256" key="7">
    <source>
        <dbReference type="ARBA" id="ARBA00022918"/>
    </source>
</evidence>
<dbReference type="CDD" id="cd09274">
    <property type="entry name" value="RNase_HI_RT_Ty3"/>
    <property type="match status" value="1"/>
</dbReference>
<protein>
    <recommendedName>
        <fullName evidence="9">Reverse transcriptase domain-containing protein</fullName>
    </recommendedName>
</protein>
<dbReference type="GO" id="GO:0003964">
    <property type="term" value="F:RNA-directed DNA polymerase activity"/>
    <property type="evidence" value="ECO:0007669"/>
    <property type="project" value="UniProtKB-KW"/>
</dbReference>
<evidence type="ECO:0000259" key="9">
    <source>
        <dbReference type="PROSITE" id="PS50878"/>
    </source>
</evidence>
<dbReference type="InterPro" id="IPR050951">
    <property type="entry name" value="Retrovirus_Pol_polyprotein"/>
</dbReference>
<dbReference type="Gene3D" id="3.30.70.270">
    <property type="match status" value="2"/>
</dbReference>
<dbReference type="GO" id="GO:0006508">
    <property type="term" value="P:proteolysis"/>
    <property type="evidence" value="ECO:0007669"/>
    <property type="project" value="UniProtKB-KW"/>
</dbReference>
<keyword evidence="1" id="KW-0645">Protease</keyword>
<dbReference type="InterPro" id="IPR000477">
    <property type="entry name" value="RT_dom"/>
</dbReference>
<dbReference type="GO" id="GO:0003676">
    <property type="term" value="F:nucleic acid binding"/>
    <property type="evidence" value="ECO:0007669"/>
    <property type="project" value="InterPro"/>
</dbReference>
<dbReference type="InterPro" id="IPR041588">
    <property type="entry name" value="Integrase_H2C2"/>
</dbReference>
<dbReference type="Pfam" id="PF17921">
    <property type="entry name" value="Integrase_H2C2"/>
    <property type="match status" value="1"/>
</dbReference>
<dbReference type="Gene3D" id="3.30.420.10">
    <property type="entry name" value="Ribonuclease H-like superfamily/Ribonuclease H"/>
    <property type="match status" value="1"/>
</dbReference>
<evidence type="ECO:0000256" key="6">
    <source>
        <dbReference type="ARBA" id="ARBA00022801"/>
    </source>
</evidence>
<feature type="domain" description="Reverse transcriptase" evidence="9">
    <location>
        <begin position="49"/>
        <end position="228"/>
    </location>
</feature>
<dbReference type="Pfam" id="PF17917">
    <property type="entry name" value="RT_RNaseH"/>
    <property type="match status" value="1"/>
</dbReference>
<keyword evidence="3" id="KW-0548">Nucleotidyltransferase</keyword>
<organism evidence="10 11">
    <name type="scientific">Solanum verrucosum</name>
    <dbReference type="NCBI Taxonomy" id="315347"/>
    <lineage>
        <taxon>Eukaryota</taxon>
        <taxon>Viridiplantae</taxon>
        <taxon>Streptophyta</taxon>
        <taxon>Embryophyta</taxon>
        <taxon>Tracheophyta</taxon>
        <taxon>Spermatophyta</taxon>
        <taxon>Magnoliopsida</taxon>
        <taxon>eudicotyledons</taxon>
        <taxon>Gunneridae</taxon>
        <taxon>Pentapetalae</taxon>
        <taxon>asterids</taxon>
        <taxon>lamiids</taxon>
        <taxon>Solanales</taxon>
        <taxon>Solanaceae</taxon>
        <taxon>Solanoideae</taxon>
        <taxon>Solaneae</taxon>
        <taxon>Solanum</taxon>
    </lineage>
</organism>
<keyword evidence="2" id="KW-0808">Transferase</keyword>
<dbReference type="FunFam" id="3.10.10.10:FF:000007">
    <property type="entry name" value="Retrovirus-related Pol polyprotein from transposon 17.6-like Protein"/>
    <property type="match status" value="1"/>
</dbReference>
<dbReference type="PROSITE" id="PS50878">
    <property type="entry name" value="RT_POL"/>
    <property type="match status" value="1"/>
</dbReference>
<dbReference type="EMBL" id="CP133612">
    <property type="protein sequence ID" value="WMV08301.1"/>
    <property type="molecule type" value="Genomic_DNA"/>
</dbReference>
<dbReference type="InterPro" id="IPR043128">
    <property type="entry name" value="Rev_trsase/Diguanyl_cyclase"/>
</dbReference>
<proteinExistence type="predicted"/>
<evidence type="ECO:0000313" key="10">
    <source>
        <dbReference type="EMBL" id="WMV08301.1"/>
    </source>
</evidence>
<dbReference type="AlphaFoldDB" id="A0AAF0T7Q0"/>
<reference evidence="10" key="1">
    <citation type="submission" date="2023-08" db="EMBL/GenBank/DDBJ databases">
        <title>A de novo genome assembly of Solanum verrucosum Schlechtendal, a Mexican diploid species geographically isolated from the other diploid A-genome species in potato relatives.</title>
        <authorList>
            <person name="Hosaka K."/>
        </authorList>
    </citation>
    <scope>NUCLEOTIDE SEQUENCE</scope>
    <source>
        <tissue evidence="10">Young leaves</tissue>
    </source>
</reference>
<keyword evidence="6" id="KW-0378">Hydrolase</keyword>
<evidence type="ECO:0000256" key="5">
    <source>
        <dbReference type="ARBA" id="ARBA00022759"/>
    </source>
</evidence>
<dbReference type="FunFam" id="3.30.70.270:FF:000020">
    <property type="entry name" value="Transposon Tf2-6 polyprotein-like Protein"/>
    <property type="match status" value="1"/>
</dbReference>
<dbReference type="InterPro" id="IPR012337">
    <property type="entry name" value="RNaseH-like_sf"/>
</dbReference>
<keyword evidence="8" id="KW-0175">Coiled coil</keyword>
<dbReference type="PANTHER" id="PTHR37984">
    <property type="entry name" value="PROTEIN CBG26694"/>
    <property type="match status" value="1"/>
</dbReference>
<keyword evidence="5" id="KW-0255">Endonuclease</keyword>
<keyword evidence="4" id="KW-0540">Nuclease</keyword>
<dbReference type="Gene3D" id="3.10.10.10">
    <property type="entry name" value="HIV Type 1 Reverse Transcriptase, subunit A, domain 1"/>
    <property type="match status" value="1"/>
</dbReference>
<evidence type="ECO:0000256" key="8">
    <source>
        <dbReference type="SAM" id="Coils"/>
    </source>
</evidence>
<sequence>MLDGSKISNLPIDQNGSDEIKRIEIQLQELLGKGSGEIKRIEIQLHELLGKGFIRHSVSPWGAPVLFVKKKDGTLSLCIDYRQLNRITIKNKYPLPSINDLFDQLKGAKVFSKIDSRSGYHQLRVRVEDIPKTAFRTQYGHYEFLVMPFGLTNAPAVFMDLMNRVFKPYLDQFVVVFIDDILIFSRSSEDHDKHLRIILQILKEKELYAKLSKCEFWLDEVTFLGHVVSEEGMKVDPSKIQAVVEWRPPKSPTEVRSFLCLAGYYRRFVKGFSIIASPLTKLLQKEVNFIWDDKCQKSFETLKSLLTQDHILALPSEGKEYVVYSDASHNGLGCILMQKCKVISYATRKLKSHELNYPTHDLELAAIVFVLKIWRHYLYGEKCHIFTDHKSLKYLGTQKELNLRQRRWLEVFKDYDCMIDYHPCKANVVGDALSRKSVASISLSTLPLLLELRAMNVCFTLDSNGSVIANLQVNLILLEQVKEAQKIDEKLVKLTKEVQNGEKLDFTFTEDGVLFYQNRLCVPNDDNLRGIFFNEAHTSPYAMHPGGTKIYQTIKKHYWWNGMKREIAEFISKCLVCQQVKAEHQVPVGLLQPLSMPEWKWNRITMDFVSGLPRTQRNHDAIWVIVDRLTKSAHFLAIRMDYTLERLAELYINENVRLHGIPMSIVSDQDPSLFTLDFVSQSPYGLNLDECRGLQTVKLIWCDCDAYKRVAVRCKERRLKVRSRGRSKKLEA</sequence>
<keyword evidence="7" id="KW-0695">RNA-directed DNA polymerase</keyword>
<feature type="coiled-coil region" evidence="8">
    <location>
        <begin position="477"/>
        <end position="504"/>
    </location>
</feature>
<dbReference type="SUPFAM" id="SSF53098">
    <property type="entry name" value="Ribonuclease H-like"/>
    <property type="match status" value="1"/>
</dbReference>
<dbReference type="CDD" id="cd01647">
    <property type="entry name" value="RT_LTR"/>
    <property type="match status" value="1"/>
</dbReference>
<evidence type="ECO:0000256" key="2">
    <source>
        <dbReference type="ARBA" id="ARBA00022679"/>
    </source>
</evidence>
<dbReference type="GO" id="GO:0008233">
    <property type="term" value="F:peptidase activity"/>
    <property type="evidence" value="ECO:0007669"/>
    <property type="project" value="UniProtKB-KW"/>
</dbReference>
<dbReference type="InterPro" id="IPR036397">
    <property type="entry name" value="RNaseH_sf"/>
</dbReference>
<dbReference type="Gene3D" id="1.10.340.70">
    <property type="match status" value="1"/>
</dbReference>
<name>A0AAF0T7Q0_SOLVR</name>
<dbReference type="GO" id="GO:0004519">
    <property type="term" value="F:endonuclease activity"/>
    <property type="evidence" value="ECO:0007669"/>
    <property type="project" value="UniProtKB-KW"/>
</dbReference>
<dbReference type="PANTHER" id="PTHR37984:SF5">
    <property type="entry name" value="PROTEIN NYNRIN-LIKE"/>
    <property type="match status" value="1"/>
</dbReference>
<evidence type="ECO:0000256" key="4">
    <source>
        <dbReference type="ARBA" id="ARBA00022722"/>
    </source>
</evidence>
<accession>A0AAF0T7Q0</accession>
<dbReference type="InterPro" id="IPR041373">
    <property type="entry name" value="RT_RNaseH"/>
</dbReference>
<evidence type="ECO:0000256" key="3">
    <source>
        <dbReference type="ARBA" id="ARBA00022695"/>
    </source>
</evidence>
<evidence type="ECO:0000313" key="11">
    <source>
        <dbReference type="Proteomes" id="UP001234989"/>
    </source>
</evidence>
<keyword evidence="11" id="KW-1185">Reference proteome</keyword>
<dbReference type="Pfam" id="PF00078">
    <property type="entry name" value="RVT_1"/>
    <property type="match status" value="1"/>
</dbReference>
<evidence type="ECO:0000256" key="1">
    <source>
        <dbReference type="ARBA" id="ARBA00022670"/>
    </source>
</evidence>
<dbReference type="InterPro" id="IPR043502">
    <property type="entry name" value="DNA/RNA_pol_sf"/>
</dbReference>
<gene>
    <name evidence="10" type="ORF">MTR67_001686</name>
</gene>
<dbReference type="Proteomes" id="UP001234989">
    <property type="component" value="Chromosome 1"/>
</dbReference>
<dbReference type="SUPFAM" id="SSF56672">
    <property type="entry name" value="DNA/RNA polymerases"/>
    <property type="match status" value="1"/>
</dbReference>